<evidence type="ECO:0000256" key="2">
    <source>
        <dbReference type="ARBA" id="ARBA00007401"/>
    </source>
</evidence>
<comment type="caution">
    <text evidence="7">The sequence shown here is derived from an EMBL/GenBank/DDBJ whole genome shotgun (WGS) entry which is preliminary data.</text>
</comment>
<dbReference type="PANTHER" id="PTHR46323">
    <property type="entry name" value="BETA-GALACTOSIDASE"/>
    <property type="match status" value="1"/>
</dbReference>
<comment type="similarity">
    <text evidence="2">Belongs to the glycosyl hydrolase 2 family.</text>
</comment>
<dbReference type="Pfam" id="PF00703">
    <property type="entry name" value="Glyco_hydro_2"/>
    <property type="match status" value="1"/>
</dbReference>
<sequence>MLQYPGVYACKGDVEVNCYFWYPSEGDKVAFVRKEVEIRSSVENQIILNLLIEQPRLWQAGEPNQYKVEVVLRNKKGEAIDDYVLTIGIRIIEQKNGTLYVNNRAEMLLHNRDDLINFVTVLGSCRNFHVKSGQTFL</sequence>
<protein>
    <recommendedName>
        <fullName evidence="3">beta-galactosidase</fullName>
        <ecNumber evidence="3">3.2.1.23</ecNumber>
    </recommendedName>
</protein>
<reference evidence="7" key="1">
    <citation type="journal article" date="2022" name="Arch. Microbiol.">
        <title>Bacteroides muris sp. nov. isolated from the cecum of wild-derived house mice.</title>
        <authorList>
            <person name="Fokt H."/>
            <person name="Unni R."/>
            <person name="Repnik U."/>
            <person name="Schmitz R.A."/>
            <person name="Bramkamp M."/>
            <person name="Baines J.F."/>
            <person name="Unterweger D."/>
        </authorList>
    </citation>
    <scope>NUCLEOTIDE SEQUENCE</scope>
    <source>
        <strain evidence="7">KH365_2</strain>
    </source>
</reference>
<dbReference type="RefSeq" id="WP_257931019.1">
    <property type="nucleotide sequence ID" value="NZ_JAMZED010000008.1"/>
</dbReference>
<organism evidence="7 8">
    <name type="scientific">Bacteroides muris</name>
    <name type="common">ex Fokt et al. 2023</name>
    <dbReference type="NCBI Taxonomy" id="2937417"/>
    <lineage>
        <taxon>Bacteria</taxon>
        <taxon>Pseudomonadati</taxon>
        <taxon>Bacteroidota</taxon>
        <taxon>Bacteroidia</taxon>
        <taxon>Bacteroidales</taxon>
        <taxon>Bacteroidaceae</taxon>
        <taxon>Bacteroides</taxon>
    </lineage>
</organism>
<gene>
    <name evidence="7" type="ORF">M1B79_05360</name>
</gene>
<evidence type="ECO:0000259" key="6">
    <source>
        <dbReference type="Pfam" id="PF00703"/>
    </source>
</evidence>
<evidence type="ECO:0000256" key="3">
    <source>
        <dbReference type="ARBA" id="ARBA00012756"/>
    </source>
</evidence>
<dbReference type="InterPro" id="IPR036156">
    <property type="entry name" value="Beta-gal/glucu_dom_sf"/>
</dbReference>
<dbReference type="Proteomes" id="UP001143192">
    <property type="component" value="Unassembled WGS sequence"/>
</dbReference>
<evidence type="ECO:0000256" key="5">
    <source>
        <dbReference type="ARBA" id="ARBA00023295"/>
    </source>
</evidence>
<dbReference type="InterPro" id="IPR006102">
    <property type="entry name" value="Ig-like_GH2"/>
</dbReference>
<dbReference type="EC" id="3.2.1.23" evidence="3"/>
<evidence type="ECO:0000313" key="8">
    <source>
        <dbReference type="Proteomes" id="UP001143192"/>
    </source>
</evidence>
<dbReference type="AlphaFoldDB" id="A0A9X2SSY7"/>
<dbReference type="GO" id="GO:0005990">
    <property type="term" value="P:lactose catabolic process"/>
    <property type="evidence" value="ECO:0007669"/>
    <property type="project" value="TreeGrafter"/>
</dbReference>
<keyword evidence="5" id="KW-0326">Glycosidase</keyword>
<reference evidence="7" key="2">
    <citation type="submission" date="2022-04" db="EMBL/GenBank/DDBJ databases">
        <authorList>
            <person name="Fokt H."/>
            <person name="Baines J."/>
        </authorList>
    </citation>
    <scope>NUCLEOTIDE SEQUENCE</scope>
    <source>
        <strain evidence="7">KH365_2</strain>
    </source>
</reference>
<comment type="catalytic activity">
    <reaction evidence="1">
        <text>Hydrolysis of terminal non-reducing beta-D-galactose residues in beta-D-galactosides.</text>
        <dbReference type="EC" id="3.2.1.23"/>
    </reaction>
</comment>
<keyword evidence="8" id="KW-1185">Reference proteome</keyword>
<proteinExistence type="inferred from homology"/>
<evidence type="ECO:0000313" key="7">
    <source>
        <dbReference type="EMBL" id="MCR6504122.1"/>
    </source>
</evidence>
<dbReference type="EMBL" id="JAMZED010000008">
    <property type="protein sequence ID" value="MCR6504122.1"/>
    <property type="molecule type" value="Genomic_DNA"/>
</dbReference>
<accession>A0A9X2SSY7</accession>
<dbReference type="InterPro" id="IPR050347">
    <property type="entry name" value="Bact_Beta-galactosidase"/>
</dbReference>
<evidence type="ECO:0000256" key="4">
    <source>
        <dbReference type="ARBA" id="ARBA00022801"/>
    </source>
</evidence>
<dbReference type="SUPFAM" id="SSF49303">
    <property type="entry name" value="beta-Galactosidase/glucuronidase domain"/>
    <property type="match status" value="1"/>
</dbReference>
<dbReference type="PANTHER" id="PTHR46323:SF2">
    <property type="entry name" value="BETA-GALACTOSIDASE"/>
    <property type="match status" value="1"/>
</dbReference>
<name>A0A9X2SSY7_9BACE</name>
<evidence type="ECO:0000256" key="1">
    <source>
        <dbReference type="ARBA" id="ARBA00001412"/>
    </source>
</evidence>
<dbReference type="InterPro" id="IPR013783">
    <property type="entry name" value="Ig-like_fold"/>
</dbReference>
<dbReference type="GO" id="GO:0004565">
    <property type="term" value="F:beta-galactosidase activity"/>
    <property type="evidence" value="ECO:0007669"/>
    <property type="project" value="UniProtKB-EC"/>
</dbReference>
<keyword evidence="4" id="KW-0378">Hydrolase</keyword>
<feature type="domain" description="Glycoside hydrolase family 2 immunoglobulin-like beta-sandwich" evidence="6">
    <location>
        <begin position="34"/>
        <end position="90"/>
    </location>
</feature>
<dbReference type="Gene3D" id="2.60.40.10">
    <property type="entry name" value="Immunoglobulins"/>
    <property type="match status" value="1"/>
</dbReference>
<dbReference type="GO" id="GO:0009341">
    <property type="term" value="C:beta-galactosidase complex"/>
    <property type="evidence" value="ECO:0007669"/>
    <property type="project" value="TreeGrafter"/>
</dbReference>